<dbReference type="InterPro" id="IPR044770">
    <property type="entry name" value="MFS_spinster-like"/>
</dbReference>
<keyword evidence="9" id="KW-1185">Reference proteome</keyword>
<reference evidence="9" key="1">
    <citation type="submission" date="2018-05" db="EMBL/GenBank/DDBJ databases">
        <authorList>
            <person name="Li X."/>
        </authorList>
    </citation>
    <scope>NUCLEOTIDE SEQUENCE [LARGE SCALE GENOMIC DNA]</scope>
    <source>
        <strain evidence="9">HKS-05</strain>
    </source>
</reference>
<gene>
    <name evidence="8" type="ORF">DJ021_03555</name>
</gene>
<feature type="transmembrane region" description="Helical" evidence="6">
    <location>
        <begin position="172"/>
        <end position="194"/>
    </location>
</feature>
<keyword evidence="5 6" id="KW-0472">Membrane</keyword>
<keyword evidence="2" id="KW-0813">Transport</keyword>
<dbReference type="InterPro" id="IPR036259">
    <property type="entry name" value="MFS_trans_sf"/>
</dbReference>
<evidence type="ECO:0000313" key="8">
    <source>
        <dbReference type="EMBL" id="RAK58941.1"/>
    </source>
</evidence>
<evidence type="ECO:0000256" key="4">
    <source>
        <dbReference type="ARBA" id="ARBA00022989"/>
    </source>
</evidence>
<dbReference type="PANTHER" id="PTHR23505:SF79">
    <property type="entry name" value="PROTEIN SPINSTER"/>
    <property type="match status" value="1"/>
</dbReference>
<dbReference type="OrthoDB" id="7497327at2"/>
<sequence>MTATTSPSVRAYSAAYPWIVIGLLWLCALLNSADRSILVAVMPQIRDEFHLTPTGLALVTSVFFWVYAGAAFLTSLLGDRVPRSQVILGGIIFWSLATGLVSFSTGFAMLIGVRALVSVGEATYYPSATALISDWHPNRTRGRALSIHQTGVFAGAGLGSLAAGMIADRMGWRAPFLIFAAAGFVVALLLWRFLRDSPSRQAQQAHVTEVKPLRTVLAIRPALVLCGVFFLANAASNGVTVWAPTFVHDLLGINLAQSALWGSATINIAGFVFVPLGGILADTLAARSRIGRFYTLAIGLALAAVLLLPLLVANSAMMVGLVLLASSAGKGLFDGCIYAAMHDVVPPQARATAVGLMTMTGFVGAGLAPLFVARMGEVLGMAAAMTSASGLYLLAVILLLATRGLTRRSIVNAELAAAA</sequence>
<feature type="transmembrane region" description="Helical" evidence="6">
    <location>
        <begin position="215"/>
        <end position="239"/>
    </location>
</feature>
<dbReference type="Pfam" id="PF07690">
    <property type="entry name" value="MFS_1"/>
    <property type="match status" value="1"/>
</dbReference>
<dbReference type="InterPro" id="IPR011701">
    <property type="entry name" value="MFS"/>
</dbReference>
<evidence type="ECO:0000256" key="1">
    <source>
        <dbReference type="ARBA" id="ARBA00004141"/>
    </source>
</evidence>
<feature type="transmembrane region" description="Helical" evidence="6">
    <location>
        <begin position="293"/>
        <end position="312"/>
    </location>
</feature>
<dbReference type="PROSITE" id="PS50850">
    <property type="entry name" value="MFS"/>
    <property type="match status" value="1"/>
</dbReference>
<comment type="subcellular location">
    <subcellularLocation>
        <location evidence="1">Membrane</location>
        <topology evidence="1">Multi-pass membrane protein</topology>
    </subcellularLocation>
</comment>
<feature type="transmembrane region" description="Helical" evidence="6">
    <location>
        <begin position="378"/>
        <end position="401"/>
    </location>
</feature>
<feature type="domain" description="Major facilitator superfamily (MFS) profile" evidence="7">
    <location>
        <begin position="20"/>
        <end position="407"/>
    </location>
</feature>
<dbReference type="Proteomes" id="UP000249842">
    <property type="component" value="Unassembled WGS sequence"/>
</dbReference>
<evidence type="ECO:0000256" key="5">
    <source>
        <dbReference type="ARBA" id="ARBA00023136"/>
    </source>
</evidence>
<dbReference type="GO" id="GO:0022857">
    <property type="term" value="F:transmembrane transporter activity"/>
    <property type="evidence" value="ECO:0007669"/>
    <property type="project" value="InterPro"/>
</dbReference>
<keyword evidence="4 6" id="KW-1133">Transmembrane helix</keyword>
<protein>
    <recommendedName>
        <fullName evidence="7">Major facilitator superfamily (MFS) profile domain-containing protein</fullName>
    </recommendedName>
</protein>
<evidence type="ECO:0000256" key="2">
    <source>
        <dbReference type="ARBA" id="ARBA00022448"/>
    </source>
</evidence>
<evidence type="ECO:0000259" key="7">
    <source>
        <dbReference type="PROSITE" id="PS50850"/>
    </source>
</evidence>
<dbReference type="Gene3D" id="1.20.1250.20">
    <property type="entry name" value="MFS general substrate transporter like domains"/>
    <property type="match status" value="1"/>
</dbReference>
<dbReference type="PANTHER" id="PTHR23505">
    <property type="entry name" value="SPINSTER"/>
    <property type="match status" value="1"/>
</dbReference>
<comment type="caution">
    <text evidence="8">The sequence shown here is derived from an EMBL/GenBank/DDBJ whole genome shotgun (WGS) entry which is preliminary data.</text>
</comment>
<feature type="transmembrane region" description="Helical" evidence="6">
    <location>
        <begin position="259"/>
        <end position="281"/>
    </location>
</feature>
<keyword evidence="3 6" id="KW-0812">Transmembrane</keyword>
<evidence type="ECO:0000256" key="6">
    <source>
        <dbReference type="SAM" id="Phobius"/>
    </source>
</evidence>
<accession>A0A328AXP3</accession>
<feature type="transmembrane region" description="Helical" evidence="6">
    <location>
        <begin position="86"/>
        <end position="111"/>
    </location>
</feature>
<proteinExistence type="predicted"/>
<organism evidence="8 9">
    <name type="scientific">Phenylobacterium hankyongense</name>
    <dbReference type="NCBI Taxonomy" id="1813876"/>
    <lineage>
        <taxon>Bacteria</taxon>
        <taxon>Pseudomonadati</taxon>
        <taxon>Pseudomonadota</taxon>
        <taxon>Alphaproteobacteria</taxon>
        <taxon>Caulobacterales</taxon>
        <taxon>Caulobacteraceae</taxon>
        <taxon>Phenylobacterium</taxon>
    </lineage>
</organism>
<dbReference type="SUPFAM" id="SSF103473">
    <property type="entry name" value="MFS general substrate transporter"/>
    <property type="match status" value="1"/>
</dbReference>
<name>A0A328AXP3_9CAUL</name>
<feature type="transmembrane region" description="Helical" evidence="6">
    <location>
        <begin position="54"/>
        <end position="74"/>
    </location>
</feature>
<feature type="transmembrane region" description="Helical" evidence="6">
    <location>
        <begin position="15"/>
        <end position="33"/>
    </location>
</feature>
<dbReference type="RefSeq" id="WP_111456234.1">
    <property type="nucleotide sequence ID" value="NZ_QFYP01000001.1"/>
</dbReference>
<dbReference type="AlphaFoldDB" id="A0A328AXP3"/>
<dbReference type="GO" id="GO:0016020">
    <property type="term" value="C:membrane"/>
    <property type="evidence" value="ECO:0007669"/>
    <property type="project" value="UniProtKB-SubCell"/>
</dbReference>
<feature type="transmembrane region" description="Helical" evidence="6">
    <location>
        <begin position="145"/>
        <end position="166"/>
    </location>
</feature>
<feature type="transmembrane region" description="Helical" evidence="6">
    <location>
        <begin position="318"/>
        <end position="341"/>
    </location>
</feature>
<evidence type="ECO:0000256" key="3">
    <source>
        <dbReference type="ARBA" id="ARBA00022692"/>
    </source>
</evidence>
<feature type="transmembrane region" description="Helical" evidence="6">
    <location>
        <begin position="353"/>
        <end position="372"/>
    </location>
</feature>
<dbReference type="InterPro" id="IPR020846">
    <property type="entry name" value="MFS_dom"/>
</dbReference>
<dbReference type="EMBL" id="QFYP01000001">
    <property type="protein sequence ID" value="RAK58941.1"/>
    <property type="molecule type" value="Genomic_DNA"/>
</dbReference>
<evidence type="ECO:0000313" key="9">
    <source>
        <dbReference type="Proteomes" id="UP000249842"/>
    </source>
</evidence>